<organism evidence="1 2">
    <name type="scientific">Entomophthora muscae</name>
    <dbReference type="NCBI Taxonomy" id="34485"/>
    <lineage>
        <taxon>Eukaryota</taxon>
        <taxon>Fungi</taxon>
        <taxon>Fungi incertae sedis</taxon>
        <taxon>Zoopagomycota</taxon>
        <taxon>Entomophthoromycotina</taxon>
        <taxon>Entomophthoromycetes</taxon>
        <taxon>Entomophthorales</taxon>
        <taxon>Entomophthoraceae</taxon>
        <taxon>Entomophthora</taxon>
    </lineage>
</organism>
<comment type="caution">
    <text evidence="1">The sequence shown here is derived from an EMBL/GenBank/DDBJ whole genome shotgun (WGS) entry which is preliminary data.</text>
</comment>
<keyword evidence="2" id="KW-1185">Reference proteome</keyword>
<name>A0ACC2TGW1_9FUNG</name>
<sequence length="233" mass="26903">MKPIYTILISLASALTLKEYCRQANDTHRSAFVSIELPFQYVDGQGILDCKGGKCLPDIDDAVDCKEIFLKYTHPSSKTIPSNFADDFLTKVDSKRAFTGINFVATQTNHHIVNKFTKSFKADSKYIKTPLMLTASIDNYFIQCHFYDSLIKQKRYDHIVIVSKYSDLRKIRYWHTINETKPIFFSAQNKQTASMIQKWVKNNKVYFKEVGNQKKSSSLVRWTPFKANNQLLG</sequence>
<proteinExistence type="predicted"/>
<protein>
    <submittedName>
        <fullName evidence="1">Uncharacterized protein</fullName>
    </submittedName>
</protein>
<evidence type="ECO:0000313" key="1">
    <source>
        <dbReference type="EMBL" id="KAJ9073930.1"/>
    </source>
</evidence>
<dbReference type="EMBL" id="QTSX02002879">
    <property type="protein sequence ID" value="KAJ9073930.1"/>
    <property type="molecule type" value="Genomic_DNA"/>
</dbReference>
<accession>A0ACC2TGW1</accession>
<dbReference type="Proteomes" id="UP001165960">
    <property type="component" value="Unassembled WGS sequence"/>
</dbReference>
<evidence type="ECO:0000313" key="2">
    <source>
        <dbReference type="Proteomes" id="UP001165960"/>
    </source>
</evidence>
<gene>
    <name evidence="1" type="ORF">DSO57_1011382</name>
</gene>
<reference evidence="1" key="1">
    <citation type="submission" date="2022-04" db="EMBL/GenBank/DDBJ databases">
        <title>Genome of the entomopathogenic fungus Entomophthora muscae.</title>
        <authorList>
            <person name="Elya C."/>
            <person name="Lovett B.R."/>
            <person name="Lee E."/>
            <person name="Macias A.M."/>
            <person name="Hajek A.E."/>
            <person name="De Bivort B.L."/>
            <person name="Kasson M.T."/>
            <person name="De Fine Licht H.H."/>
            <person name="Stajich J.E."/>
        </authorList>
    </citation>
    <scope>NUCLEOTIDE SEQUENCE</scope>
    <source>
        <strain evidence="1">Berkeley</strain>
    </source>
</reference>